<gene>
    <name evidence="1" type="ORF">HNR68_005056</name>
</gene>
<dbReference type="EMBL" id="JACCFJ010000001">
    <property type="protein sequence ID" value="NYI86426.1"/>
    <property type="molecule type" value="Genomic_DNA"/>
</dbReference>
<keyword evidence="2" id="KW-1185">Reference proteome</keyword>
<evidence type="ECO:0000313" key="2">
    <source>
        <dbReference type="Proteomes" id="UP000587002"/>
    </source>
</evidence>
<reference evidence="1 2" key="1">
    <citation type="submission" date="2020-07" db="EMBL/GenBank/DDBJ databases">
        <title>Sequencing the genomes of 1000 actinobacteria strains.</title>
        <authorList>
            <person name="Klenk H.-P."/>
        </authorList>
    </citation>
    <scope>NUCLEOTIDE SEQUENCE [LARGE SCALE GENOMIC DNA]</scope>
    <source>
        <strain evidence="1 2">DSM 44065</strain>
    </source>
</reference>
<evidence type="ECO:0000313" key="1">
    <source>
        <dbReference type="EMBL" id="NYI86426.1"/>
    </source>
</evidence>
<accession>A0A853AUS3</accession>
<sequence length="109" mass="12578">MSSDYPQPQRGNWVTFHRDPIYTAYCHHRCHTSSGHQGYPWVGQVEGRHHEPVYGRPAYRIRYWHETKRGDLEALTTVLSADRLIAIVPHPHGMPALLDPPIEWEAEAA</sequence>
<dbReference type="AlphaFoldDB" id="A0A853AUS3"/>
<protein>
    <submittedName>
        <fullName evidence="1">Uncharacterized protein</fullName>
    </submittedName>
</protein>
<comment type="caution">
    <text evidence="1">The sequence shown here is derived from an EMBL/GenBank/DDBJ whole genome shotgun (WGS) entry which is preliminary data.</text>
</comment>
<name>A0A853AUS3_9PSEU</name>
<dbReference type="RefSeq" id="WP_179724190.1">
    <property type="nucleotide sequence ID" value="NZ_BAABFH010000001.1"/>
</dbReference>
<dbReference type="Proteomes" id="UP000587002">
    <property type="component" value="Unassembled WGS sequence"/>
</dbReference>
<proteinExistence type="predicted"/>
<organism evidence="1 2">
    <name type="scientific">Saccharopolyspora hordei</name>
    <dbReference type="NCBI Taxonomy" id="1838"/>
    <lineage>
        <taxon>Bacteria</taxon>
        <taxon>Bacillati</taxon>
        <taxon>Actinomycetota</taxon>
        <taxon>Actinomycetes</taxon>
        <taxon>Pseudonocardiales</taxon>
        <taxon>Pseudonocardiaceae</taxon>
        <taxon>Saccharopolyspora</taxon>
    </lineage>
</organism>